<dbReference type="Pfam" id="PF01476">
    <property type="entry name" value="LysM"/>
    <property type="match status" value="1"/>
</dbReference>
<proteinExistence type="predicted"/>
<dbReference type="EMBL" id="JAERWK010000025">
    <property type="protein sequence ID" value="MBM9469223.1"/>
    <property type="molecule type" value="Genomic_DNA"/>
</dbReference>
<evidence type="ECO:0000256" key="1">
    <source>
        <dbReference type="SAM" id="MobiDB-lite"/>
    </source>
</evidence>
<dbReference type="RefSeq" id="WP_205262180.1">
    <property type="nucleotide sequence ID" value="NZ_JAERWK010000025.1"/>
</dbReference>
<gene>
    <name evidence="4" type="ORF">JL106_18205</name>
</gene>
<dbReference type="AlphaFoldDB" id="A0A939BY55"/>
<dbReference type="InterPro" id="IPR018392">
    <property type="entry name" value="LysM"/>
</dbReference>
<evidence type="ECO:0000259" key="3">
    <source>
        <dbReference type="PROSITE" id="PS51782"/>
    </source>
</evidence>
<evidence type="ECO:0000313" key="5">
    <source>
        <dbReference type="Proteomes" id="UP000663792"/>
    </source>
</evidence>
<feature type="domain" description="LysM" evidence="3">
    <location>
        <begin position="208"/>
        <end position="260"/>
    </location>
</feature>
<dbReference type="InterPro" id="IPR036779">
    <property type="entry name" value="LysM_dom_sf"/>
</dbReference>
<evidence type="ECO:0000256" key="2">
    <source>
        <dbReference type="SAM" id="Phobius"/>
    </source>
</evidence>
<feature type="transmembrane region" description="Helical" evidence="2">
    <location>
        <begin position="181"/>
        <end position="199"/>
    </location>
</feature>
<dbReference type="CDD" id="cd00118">
    <property type="entry name" value="LysM"/>
    <property type="match status" value="1"/>
</dbReference>
<dbReference type="Gene3D" id="3.10.350.10">
    <property type="entry name" value="LysM domain"/>
    <property type="match status" value="1"/>
</dbReference>
<keyword evidence="5" id="KW-1185">Reference proteome</keyword>
<reference evidence="4" key="1">
    <citation type="submission" date="2021-01" db="EMBL/GenBank/DDBJ databases">
        <title>YIM 132084 draft genome.</title>
        <authorList>
            <person name="An D."/>
        </authorList>
    </citation>
    <scope>NUCLEOTIDE SEQUENCE</scope>
    <source>
        <strain evidence="4">YIM 132084</strain>
    </source>
</reference>
<keyword evidence="2" id="KW-0812">Transmembrane</keyword>
<organism evidence="4 5">
    <name type="scientific">Nakamurella leprariae</name>
    <dbReference type="NCBI Taxonomy" id="2803911"/>
    <lineage>
        <taxon>Bacteria</taxon>
        <taxon>Bacillati</taxon>
        <taxon>Actinomycetota</taxon>
        <taxon>Actinomycetes</taxon>
        <taxon>Nakamurellales</taxon>
        <taxon>Nakamurellaceae</taxon>
        <taxon>Nakamurella</taxon>
    </lineage>
</organism>
<sequence length="264" mass="28052">MADVLTSGVRRSLRTGPAGVLGGLVPAFDRRRADRRAGRSVFLAPVRPGAPVDVAPPLTGRAHRPAGSTSWLRAAGSTVPTCRQCARAGRLRLASARPHGVPHRLSSTEAPVEPADDTSRRSRRRRRVAEVRADRARPARRRPGTRAADTVAPADVRSPVGCPTGAPTALRGYRMGRWARLAMTTSVVVAGSVLLWTLFAPVSSLRSVPVVVEPGDSLFSIAVEADPVRDADEVVQDIRRINGLGEFAAVTLPVGQVLQVPVSD</sequence>
<name>A0A939BY55_9ACTN</name>
<protein>
    <submittedName>
        <fullName evidence="4">LysM peptidoglycan-binding domain-containing protein</fullName>
    </submittedName>
</protein>
<feature type="region of interest" description="Disordered" evidence="1">
    <location>
        <begin position="96"/>
        <end position="160"/>
    </location>
</feature>
<comment type="caution">
    <text evidence="4">The sequence shown here is derived from an EMBL/GenBank/DDBJ whole genome shotgun (WGS) entry which is preliminary data.</text>
</comment>
<dbReference type="Proteomes" id="UP000663792">
    <property type="component" value="Unassembled WGS sequence"/>
</dbReference>
<dbReference type="PROSITE" id="PS51782">
    <property type="entry name" value="LYSM"/>
    <property type="match status" value="1"/>
</dbReference>
<keyword evidence="2" id="KW-1133">Transmembrane helix</keyword>
<accession>A0A939BY55</accession>
<evidence type="ECO:0000313" key="4">
    <source>
        <dbReference type="EMBL" id="MBM9469223.1"/>
    </source>
</evidence>
<keyword evidence="2" id="KW-0472">Membrane</keyword>
<feature type="compositionally biased region" description="Basic and acidic residues" evidence="1">
    <location>
        <begin position="128"/>
        <end position="137"/>
    </location>
</feature>